<evidence type="ECO:0000259" key="3">
    <source>
        <dbReference type="PROSITE" id="PS50234"/>
    </source>
</evidence>
<feature type="chain" id="PRO_5012433164" evidence="2">
    <location>
        <begin position="26"/>
        <end position="761"/>
    </location>
</feature>
<dbReference type="STRING" id="573024.SAMN05216208_3593"/>
<dbReference type="PROSITE" id="PS50234">
    <property type="entry name" value="VWFA"/>
    <property type="match status" value="1"/>
</dbReference>
<evidence type="ECO:0000256" key="1">
    <source>
        <dbReference type="SAM" id="MobiDB-lite"/>
    </source>
</evidence>
<dbReference type="InterPro" id="IPR002035">
    <property type="entry name" value="VWF_A"/>
</dbReference>
<evidence type="ECO:0000313" key="4">
    <source>
        <dbReference type="EMBL" id="SIS26362.1"/>
    </source>
</evidence>
<dbReference type="AlphaFoldDB" id="A0A1N7HNF3"/>
<feature type="domain" description="VWFA" evidence="3">
    <location>
        <begin position="29"/>
        <end position="207"/>
    </location>
</feature>
<dbReference type="Pfam" id="PF13519">
    <property type="entry name" value="VWA_2"/>
    <property type="match status" value="1"/>
</dbReference>
<dbReference type="SUPFAM" id="SSF53300">
    <property type="entry name" value="vWA-like"/>
    <property type="match status" value="1"/>
</dbReference>
<sequence>MKHTLFNAATLSLVGTLAYSTAAYAADENVMIVFDGSNSMWGQIDGTAKIEIARDVMENLLGEWTADRNVGLMAYGHRRRGDCTDIETLVTPAQDTRAGILERIGAITPTGKTPLTSAVERAATEMSYTDMPATVILISDGLESCERDPCALADALEKGGVGFTAHVVGFGLGDADASALSCLADRTGGQYLSAGNADELGKALASVSEAVSTPEPAPEPQPEPEPEYDVTLDGPATALAGDKIRVNWTGTVAPQDFITIVPMGADEGSAENYIRVSDDSENDLQAPGETGLYELRYVLNEGRRTLASKPIEITEPEVTLDAPATAHAGDKIRVSWTGTVAPQDFITIVPMGADEGSAENYIRVGDDSENDLQASGETGLYELRYVLNEGRRTLASKPIEITEPEVTLDAPATALAGDKIRVSWTGTVAPQDFITIVPMGADEGSAENYIRVSDDSENDLQAPGETGLYELRYVLNEGRRTLASKPIEITEPEVTLDAPATALAGDKIRVSWIGTVAPQDFITIVPMGSDEGSAKNYIRVGDDSENDLQAPGETGLYELRYVLNEGRRTLASKPIEITEPEVTLSGPDQIRAEDTIGVAWTGAVHGQDYVTIVPIGTPDEKFGPYVRVGENTDAKLAAPAETGLYELRYVLNEGRRVLARHAIEVLNADAALQSGASLSAPETAAAGATISVEWTVQNAGGDQRISIARADQATFTWLTAIKIDGAPPVSITLPDEPGMYELRFLDIPGQSVLARRIIRVE</sequence>
<name>A0A1N7HNF3_9RHOB</name>
<dbReference type="InterPro" id="IPR036465">
    <property type="entry name" value="vWFA_dom_sf"/>
</dbReference>
<gene>
    <name evidence="4" type="ORF">SAMN05421666_3526</name>
</gene>
<protein>
    <submittedName>
        <fullName evidence="4">Ca-activated chloride channel family protein</fullName>
    </submittedName>
</protein>
<feature type="region of interest" description="Disordered" evidence="1">
    <location>
        <begin position="207"/>
        <end position="229"/>
    </location>
</feature>
<feature type="signal peptide" evidence="2">
    <location>
        <begin position="1"/>
        <end position="25"/>
    </location>
</feature>
<keyword evidence="2" id="KW-0732">Signal</keyword>
<dbReference type="EMBL" id="FTNV01000007">
    <property type="protein sequence ID" value="SIS26362.1"/>
    <property type="molecule type" value="Genomic_DNA"/>
</dbReference>
<dbReference type="SMART" id="SM00327">
    <property type="entry name" value="VWA"/>
    <property type="match status" value="1"/>
</dbReference>
<dbReference type="Gene3D" id="3.40.50.410">
    <property type="entry name" value="von Willebrand factor, type A domain"/>
    <property type="match status" value="1"/>
</dbReference>
<dbReference type="Proteomes" id="UP000186019">
    <property type="component" value="Unassembled WGS sequence"/>
</dbReference>
<proteinExistence type="predicted"/>
<accession>A0A1N7HNF3</accession>
<evidence type="ECO:0000313" key="5">
    <source>
        <dbReference type="Proteomes" id="UP000186019"/>
    </source>
</evidence>
<keyword evidence="5" id="KW-1185">Reference proteome</keyword>
<dbReference type="RefSeq" id="WP_076535609.1">
    <property type="nucleotide sequence ID" value="NZ_FTNV01000007.1"/>
</dbReference>
<reference evidence="4 5" key="1">
    <citation type="submission" date="2017-01" db="EMBL/GenBank/DDBJ databases">
        <authorList>
            <person name="Mah S.A."/>
            <person name="Swanson W.J."/>
            <person name="Moy G.W."/>
            <person name="Vacquier V.D."/>
        </authorList>
    </citation>
    <scope>NUCLEOTIDE SEQUENCE [LARGE SCALE GENOMIC DNA]</scope>
    <source>
        <strain evidence="4 5">DSM 29590</strain>
    </source>
</reference>
<evidence type="ECO:0000256" key="2">
    <source>
        <dbReference type="SAM" id="SignalP"/>
    </source>
</evidence>
<organism evidence="4 5">
    <name type="scientific">Roseovarius nanhaiticus</name>
    <dbReference type="NCBI Taxonomy" id="573024"/>
    <lineage>
        <taxon>Bacteria</taxon>
        <taxon>Pseudomonadati</taxon>
        <taxon>Pseudomonadota</taxon>
        <taxon>Alphaproteobacteria</taxon>
        <taxon>Rhodobacterales</taxon>
        <taxon>Roseobacteraceae</taxon>
        <taxon>Roseovarius</taxon>
    </lineage>
</organism>